<gene>
    <name evidence="1" type="ORF">S01H1_37866</name>
</gene>
<name>X0UKF4_9ZZZZ</name>
<sequence length="73" mass="8545">MADYIELLIKTSEIFEGKFNPVLSVYDEADDRQSRCRSGYLVTHKPVGYQWGGKELDPKYFMRIVIPELQFDP</sequence>
<organism evidence="1">
    <name type="scientific">marine sediment metagenome</name>
    <dbReference type="NCBI Taxonomy" id="412755"/>
    <lineage>
        <taxon>unclassified sequences</taxon>
        <taxon>metagenomes</taxon>
        <taxon>ecological metagenomes</taxon>
    </lineage>
</organism>
<protein>
    <submittedName>
        <fullName evidence="1">Uncharacterized protein</fullName>
    </submittedName>
</protein>
<comment type="caution">
    <text evidence="1">The sequence shown here is derived from an EMBL/GenBank/DDBJ whole genome shotgun (WGS) entry which is preliminary data.</text>
</comment>
<dbReference type="EMBL" id="BARS01023797">
    <property type="protein sequence ID" value="GAG00843.1"/>
    <property type="molecule type" value="Genomic_DNA"/>
</dbReference>
<reference evidence="1" key="1">
    <citation type="journal article" date="2014" name="Front. Microbiol.">
        <title>High frequency of phylogenetically diverse reductive dehalogenase-homologous genes in deep subseafloor sedimentary metagenomes.</title>
        <authorList>
            <person name="Kawai M."/>
            <person name="Futagami T."/>
            <person name="Toyoda A."/>
            <person name="Takaki Y."/>
            <person name="Nishi S."/>
            <person name="Hori S."/>
            <person name="Arai W."/>
            <person name="Tsubouchi T."/>
            <person name="Morono Y."/>
            <person name="Uchiyama I."/>
            <person name="Ito T."/>
            <person name="Fujiyama A."/>
            <person name="Inagaki F."/>
            <person name="Takami H."/>
        </authorList>
    </citation>
    <scope>NUCLEOTIDE SEQUENCE</scope>
    <source>
        <strain evidence="1">Expedition CK06-06</strain>
    </source>
</reference>
<feature type="non-terminal residue" evidence="1">
    <location>
        <position position="73"/>
    </location>
</feature>
<dbReference type="AlphaFoldDB" id="X0UKF4"/>
<accession>X0UKF4</accession>
<proteinExistence type="predicted"/>
<evidence type="ECO:0000313" key="1">
    <source>
        <dbReference type="EMBL" id="GAG00843.1"/>
    </source>
</evidence>